<dbReference type="Gene3D" id="1.20.120.1750">
    <property type="match status" value="1"/>
</dbReference>
<sequence length="333" mass="38029">MANLFGQPYLHLTVSNLRNMLMLVSLDFDEANDTKEDLFALAQDFESSLPARTRQQIEDSLYDLMYRRRSLKAKESEFQALLTRISAREDDVDDEEVEVEEMRICAVCEDELPIANFPYLNITNSCTHEADVCLTCLREHIRVQMLDRTVDRLSCPGGPLCAERLTSEDVQRWATAELFVAYSDNALTELFRLDPNFHHCLGPDCGAGQIIEQQDAILMVCEACAFMTCIRHQLPWHTGQTCEQYDLQLMENARHEQENAASGDEIRVNTRPCRQCGTRICRTVGCDHMTCRLCNCEFCWGCGRLWATARALHGITCTMPTAWHIVDDDPDEL</sequence>
<accession>A0A194XSZ4</accession>
<reference evidence="10 11" key="1">
    <citation type="submission" date="2015-10" db="EMBL/GenBank/DDBJ databases">
        <title>Full genome of DAOMC 229536 Phialocephala scopiformis, a fungal endophyte of spruce producing the potent anti-insectan compound rugulosin.</title>
        <authorList>
            <consortium name="DOE Joint Genome Institute"/>
            <person name="Walker A.K."/>
            <person name="Frasz S.L."/>
            <person name="Seifert K.A."/>
            <person name="Miller J.D."/>
            <person name="Mondo S.J."/>
            <person name="Labutti K."/>
            <person name="Lipzen A."/>
            <person name="Dockter R."/>
            <person name="Kennedy M."/>
            <person name="Grigoriev I.V."/>
            <person name="Spatafora J.W."/>
        </authorList>
    </citation>
    <scope>NUCLEOTIDE SEQUENCE [LARGE SCALE GENOMIC DNA]</scope>
    <source>
        <strain evidence="10 11">CBS 120377</strain>
    </source>
</reference>
<dbReference type="OrthoDB" id="1431934at2759"/>
<dbReference type="InterPro" id="IPR013083">
    <property type="entry name" value="Znf_RING/FYVE/PHD"/>
</dbReference>
<evidence type="ECO:0000313" key="11">
    <source>
        <dbReference type="Proteomes" id="UP000070700"/>
    </source>
</evidence>
<dbReference type="RefSeq" id="XP_018077621.1">
    <property type="nucleotide sequence ID" value="XM_018222098.1"/>
</dbReference>
<comment type="catalytic activity">
    <reaction evidence="1">
        <text>[E2 ubiquitin-conjugating enzyme]-S-ubiquitinyl-L-cysteine + [acceptor protein]-L-lysine = [E2 ubiquitin-conjugating enzyme]-L-cysteine + [acceptor protein]-N(6)-ubiquitinyl-L-lysine.</text>
        <dbReference type="EC" id="2.3.2.31"/>
    </reaction>
</comment>
<dbReference type="CDD" id="cd20336">
    <property type="entry name" value="Rcat_RBR"/>
    <property type="match status" value="1"/>
</dbReference>
<keyword evidence="8" id="KW-0862">Zinc</keyword>
<evidence type="ECO:0000256" key="1">
    <source>
        <dbReference type="ARBA" id="ARBA00001798"/>
    </source>
</evidence>
<dbReference type="AlphaFoldDB" id="A0A194XSZ4"/>
<dbReference type="InterPro" id="IPR002867">
    <property type="entry name" value="IBR_dom"/>
</dbReference>
<dbReference type="EC" id="2.3.2.31" evidence="2"/>
<dbReference type="Pfam" id="PF22191">
    <property type="entry name" value="IBR_1"/>
    <property type="match status" value="1"/>
</dbReference>
<dbReference type="GeneID" id="28831824"/>
<dbReference type="InParanoid" id="A0A194XSZ4"/>
<dbReference type="InterPro" id="IPR044066">
    <property type="entry name" value="TRIAD_supradom"/>
</dbReference>
<evidence type="ECO:0000256" key="4">
    <source>
        <dbReference type="ARBA" id="ARBA00022723"/>
    </source>
</evidence>
<evidence type="ECO:0000313" key="10">
    <source>
        <dbReference type="EMBL" id="KUJ23266.1"/>
    </source>
</evidence>
<evidence type="ECO:0000256" key="8">
    <source>
        <dbReference type="ARBA" id="ARBA00022833"/>
    </source>
</evidence>
<keyword evidence="3" id="KW-0808">Transferase</keyword>
<dbReference type="KEGG" id="psco:LY89DRAFT_777051"/>
<dbReference type="SMART" id="SM00647">
    <property type="entry name" value="IBR"/>
    <property type="match status" value="2"/>
</dbReference>
<dbReference type="STRING" id="149040.A0A194XSZ4"/>
<proteinExistence type="predicted"/>
<dbReference type="InterPro" id="IPR031127">
    <property type="entry name" value="E3_UB_ligase_RBR"/>
</dbReference>
<dbReference type="Gene3D" id="3.30.40.10">
    <property type="entry name" value="Zinc/RING finger domain, C3HC4 (zinc finger)"/>
    <property type="match status" value="1"/>
</dbReference>
<evidence type="ECO:0000256" key="5">
    <source>
        <dbReference type="ARBA" id="ARBA00022737"/>
    </source>
</evidence>
<keyword evidence="6" id="KW-0863">Zinc-finger</keyword>
<evidence type="ECO:0000256" key="3">
    <source>
        <dbReference type="ARBA" id="ARBA00022679"/>
    </source>
</evidence>
<keyword evidence="7" id="KW-0833">Ubl conjugation pathway</keyword>
<dbReference type="SUPFAM" id="SSF57850">
    <property type="entry name" value="RING/U-box"/>
    <property type="match status" value="3"/>
</dbReference>
<keyword evidence="5" id="KW-0677">Repeat</keyword>
<evidence type="ECO:0000259" key="9">
    <source>
        <dbReference type="PROSITE" id="PS51873"/>
    </source>
</evidence>
<dbReference type="PROSITE" id="PS51873">
    <property type="entry name" value="TRIAD"/>
    <property type="match status" value="1"/>
</dbReference>
<dbReference type="GO" id="GO:0061630">
    <property type="term" value="F:ubiquitin protein ligase activity"/>
    <property type="evidence" value="ECO:0007669"/>
    <property type="project" value="UniProtKB-EC"/>
</dbReference>
<dbReference type="Proteomes" id="UP000070700">
    <property type="component" value="Unassembled WGS sequence"/>
</dbReference>
<organism evidence="10 11">
    <name type="scientific">Mollisia scopiformis</name>
    <name type="common">Conifer needle endophyte fungus</name>
    <name type="synonym">Phialocephala scopiformis</name>
    <dbReference type="NCBI Taxonomy" id="149040"/>
    <lineage>
        <taxon>Eukaryota</taxon>
        <taxon>Fungi</taxon>
        <taxon>Dikarya</taxon>
        <taxon>Ascomycota</taxon>
        <taxon>Pezizomycotina</taxon>
        <taxon>Leotiomycetes</taxon>
        <taxon>Helotiales</taxon>
        <taxon>Mollisiaceae</taxon>
        <taxon>Mollisia</taxon>
    </lineage>
</organism>
<dbReference type="EMBL" id="KQ947405">
    <property type="protein sequence ID" value="KUJ23266.1"/>
    <property type="molecule type" value="Genomic_DNA"/>
</dbReference>
<dbReference type="GO" id="GO:0016567">
    <property type="term" value="P:protein ubiquitination"/>
    <property type="evidence" value="ECO:0007669"/>
    <property type="project" value="InterPro"/>
</dbReference>
<keyword evidence="11" id="KW-1185">Reference proteome</keyword>
<evidence type="ECO:0000256" key="2">
    <source>
        <dbReference type="ARBA" id="ARBA00012251"/>
    </source>
</evidence>
<protein>
    <recommendedName>
        <fullName evidence="2">RBR-type E3 ubiquitin transferase</fullName>
        <ecNumber evidence="2">2.3.2.31</ecNumber>
    </recommendedName>
</protein>
<dbReference type="PANTHER" id="PTHR11685">
    <property type="entry name" value="RBR FAMILY RING FINGER AND IBR DOMAIN-CONTAINING"/>
    <property type="match status" value="1"/>
</dbReference>
<dbReference type="GO" id="GO:0008270">
    <property type="term" value="F:zinc ion binding"/>
    <property type="evidence" value="ECO:0007669"/>
    <property type="project" value="UniProtKB-KW"/>
</dbReference>
<feature type="domain" description="RING-type" evidence="9">
    <location>
        <begin position="101"/>
        <end position="321"/>
    </location>
</feature>
<dbReference type="Pfam" id="PF01485">
    <property type="entry name" value="IBR"/>
    <property type="match status" value="1"/>
</dbReference>
<dbReference type="CDD" id="cd20335">
    <property type="entry name" value="BRcat_RBR"/>
    <property type="match status" value="1"/>
</dbReference>
<evidence type="ECO:0000256" key="7">
    <source>
        <dbReference type="ARBA" id="ARBA00022786"/>
    </source>
</evidence>
<keyword evidence="4" id="KW-0479">Metal-binding</keyword>
<evidence type="ECO:0000256" key="6">
    <source>
        <dbReference type="ARBA" id="ARBA00022771"/>
    </source>
</evidence>
<name>A0A194XSZ4_MOLSC</name>
<gene>
    <name evidence="10" type="ORF">LY89DRAFT_777051</name>
</gene>